<organism evidence="1">
    <name type="scientific">Aegilops tauschii</name>
    <name type="common">Tausch's goatgrass</name>
    <name type="synonym">Aegilops squarrosa</name>
    <dbReference type="NCBI Taxonomy" id="37682"/>
    <lineage>
        <taxon>Eukaryota</taxon>
        <taxon>Viridiplantae</taxon>
        <taxon>Streptophyta</taxon>
        <taxon>Embryophyta</taxon>
        <taxon>Tracheophyta</taxon>
        <taxon>Spermatophyta</taxon>
        <taxon>Magnoliopsida</taxon>
        <taxon>Liliopsida</taxon>
        <taxon>Poales</taxon>
        <taxon>Poaceae</taxon>
        <taxon>BOP clade</taxon>
        <taxon>Pooideae</taxon>
        <taxon>Triticodae</taxon>
        <taxon>Triticeae</taxon>
        <taxon>Triticinae</taxon>
        <taxon>Aegilops</taxon>
    </lineage>
</organism>
<proteinExistence type="predicted"/>
<evidence type="ECO:0000313" key="1">
    <source>
        <dbReference type="EnsemblPlants" id="EMT18325"/>
    </source>
</evidence>
<protein>
    <submittedName>
        <fullName evidence="1">Uncharacterized protein</fullName>
    </submittedName>
</protein>
<dbReference type="PANTHER" id="PTHR31264:SF3">
    <property type="entry name" value="OS07G0554100 PROTEIN"/>
    <property type="match status" value="1"/>
</dbReference>
<dbReference type="ExpressionAtlas" id="R7WDY5">
    <property type="expression patterns" value="baseline"/>
</dbReference>
<dbReference type="AlphaFoldDB" id="R7WDY5"/>
<sequence>MTRCCIKREYYFPVCMVALPPPIFVLLTGVQWNTRGRFDRFSPNTLFFLQTTVGTREMAAPCTSITDERLAVLLEEIFLRLPTPADHVRASVALHQVDSVRQLLADRSFLRRFRKTHSPSFIGFVDYHGFRPALPPHTSAPIADAVGHAADFSFSFLPRPNRCSFTGDPGCWNVRDIRDGRVLLDRGPKREKGSVVFPELAVCDPLHRRYRLLPPIPNDLAVLVRDSLDLFYSPKRRCGVVLVPAIQEGEGEVEPEDDETSFRVVWMAQCRTKPMAFVYSSTSGQWQGIASEGWSNLLGCATPVSLESRLFQRCANAYGCLYWPMFGPESGLENYPREVMLVLDTMRMEFSVADLPAGRRWRGGGFGIVEAGEGRLGLITHSNDGTLQYIVRQNTDMNEWQIEKIIPLAEGDHTIIRVTERYLLVLRSDVRIDCMTFQVERLYEKSECFSLDVKTFKLERKQNCLACEEKDISTFLDSIYVRDEKLQKVSW</sequence>
<name>R7WDY5_AEGTA</name>
<reference evidence="1" key="1">
    <citation type="submission" date="2015-06" db="UniProtKB">
        <authorList>
            <consortium name="EnsemblPlants"/>
        </authorList>
    </citation>
    <scope>IDENTIFICATION</scope>
</reference>
<accession>R7WDY5</accession>
<dbReference type="PANTHER" id="PTHR31264">
    <property type="entry name" value="OS07G0554500 PROTEIN-RELATED"/>
    <property type="match status" value="1"/>
</dbReference>
<dbReference type="EnsemblPlants" id="EMT18325">
    <property type="protein sequence ID" value="EMT18325"/>
    <property type="gene ID" value="F775_04196"/>
</dbReference>